<dbReference type="InterPro" id="IPR007809">
    <property type="entry name" value="FlgN-like"/>
</dbReference>
<name>A0A126T674_9GAMM</name>
<dbReference type="RefSeq" id="WP_036275196.1">
    <property type="nucleotide sequence ID" value="NZ_CP014476.1"/>
</dbReference>
<dbReference type="GO" id="GO:0044780">
    <property type="term" value="P:bacterial-type flagellum assembly"/>
    <property type="evidence" value="ECO:0007669"/>
    <property type="project" value="InterPro"/>
</dbReference>
<dbReference type="KEGG" id="mdn:JT25_013965"/>
<keyword evidence="3" id="KW-1005">Bacterial flagellum biogenesis</keyword>
<proteinExistence type="inferred from homology"/>
<reference evidence="4 5" key="1">
    <citation type="journal article" date="2015" name="Environ. Microbiol.">
        <title>Methane oxidation coupled to nitrate reduction under hypoxia by the Gammaproteobacterium Methylomonas denitrificans, sp. nov. type strain FJG1.</title>
        <authorList>
            <person name="Kits K.D."/>
            <person name="Klotz M.G."/>
            <person name="Stein L.Y."/>
        </authorList>
    </citation>
    <scope>NUCLEOTIDE SEQUENCE [LARGE SCALE GENOMIC DNA]</scope>
    <source>
        <strain evidence="4 5">FJG1</strain>
    </source>
</reference>
<evidence type="ECO:0000256" key="1">
    <source>
        <dbReference type="ARBA" id="ARBA00002397"/>
    </source>
</evidence>
<organism evidence="4 5">
    <name type="scientific">Methylomonas denitrificans</name>
    <dbReference type="NCBI Taxonomy" id="1538553"/>
    <lineage>
        <taxon>Bacteria</taxon>
        <taxon>Pseudomonadati</taxon>
        <taxon>Pseudomonadota</taxon>
        <taxon>Gammaproteobacteria</taxon>
        <taxon>Methylococcales</taxon>
        <taxon>Methylococcaceae</taxon>
        <taxon>Methylomonas</taxon>
    </lineage>
</organism>
<dbReference type="Proteomes" id="UP000030512">
    <property type="component" value="Chromosome"/>
</dbReference>
<comment type="function">
    <text evidence="1">Required for the efficient initiation of filament assembly.</text>
</comment>
<dbReference type="EMBL" id="CP014476">
    <property type="protein sequence ID" value="AMK77575.1"/>
    <property type="molecule type" value="Genomic_DNA"/>
</dbReference>
<accession>A0A126T674</accession>
<keyword evidence="4" id="KW-0966">Cell projection</keyword>
<evidence type="ECO:0000256" key="2">
    <source>
        <dbReference type="ARBA" id="ARBA00007703"/>
    </source>
</evidence>
<dbReference type="SUPFAM" id="SSF140566">
    <property type="entry name" value="FlgN-like"/>
    <property type="match status" value="1"/>
</dbReference>
<keyword evidence="4" id="KW-0282">Flagellum</keyword>
<dbReference type="Pfam" id="PF05130">
    <property type="entry name" value="FlgN"/>
    <property type="match status" value="1"/>
</dbReference>
<evidence type="ECO:0000256" key="3">
    <source>
        <dbReference type="ARBA" id="ARBA00022795"/>
    </source>
</evidence>
<dbReference type="AlphaFoldDB" id="A0A126T674"/>
<dbReference type="OrthoDB" id="5566793at2"/>
<keyword evidence="4" id="KW-0969">Cilium</keyword>
<evidence type="ECO:0000313" key="4">
    <source>
        <dbReference type="EMBL" id="AMK77575.1"/>
    </source>
</evidence>
<sequence>MIEKTYQITEKLLNNGLKATQSLLELLNAEAVNLKQKADAEAISALAAHKKDLVAQLEQFTKQLGQVLATEQLVVSNDGIKTYLVKAKAAGINISESWNYWNHIVRLSQTCRTINEQNGASIALLSRHTQRSLQILRGKSPLTATYGPDGVTRNELFSHTLISV</sequence>
<evidence type="ECO:0000313" key="5">
    <source>
        <dbReference type="Proteomes" id="UP000030512"/>
    </source>
</evidence>
<gene>
    <name evidence="4" type="ORF">JT25_013965</name>
</gene>
<protein>
    <submittedName>
        <fullName evidence="4">Flagellar biosynthesis protein FlgN</fullName>
    </submittedName>
</protein>
<dbReference type="STRING" id="1538553.JT25_013965"/>
<comment type="similarity">
    <text evidence="2">Belongs to the FlgN family.</text>
</comment>
<keyword evidence="5" id="KW-1185">Reference proteome</keyword>
<dbReference type="InterPro" id="IPR036679">
    <property type="entry name" value="FlgN-like_sf"/>
</dbReference>
<dbReference type="Gene3D" id="1.20.58.300">
    <property type="entry name" value="FlgN-like"/>
    <property type="match status" value="1"/>
</dbReference>